<dbReference type="Gene3D" id="3.90.550.10">
    <property type="entry name" value="Spore Coat Polysaccharide Biosynthesis Protein SpsA, Chain A"/>
    <property type="match status" value="1"/>
</dbReference>
<name>B0TGZ4_HELMI</name>
<dbReference type="OrthoDB" id="9815559at2"/>
<keyword evidence="2" id="KW-1185">Reference proteome</keyword>
<accession>B0TGZ4</accession>
<dbReference type="Pfam" id="PF02348">
    <property type="entry name" value="CTP_transf_3"/>
    <property type="match status" value="1"/>
</dbReference>
<evidence type="ECO:0000313" key="1">
    <source>
        <dbReference type="EMBL" id="ABZ83319.1"/>
    </source>
</evidence>
<gene>
    <name evidence="1" type="primary">spsF</name>
    <name evidence="1" type="ORF">HM1_1257</name>
</gene>
<dbReference type="PANTHER" id="PTHR42866:SF1">
    <property type="entry name" value="SPORE COAT POLYSACCHARIDE BIOSYNTHESIS PROTEIN SPSF"/>
    <property type="match status" value="1"/>
</dbReference>
<dbReference type="eggNOG" id="COG1861">
    <property type="taxonomic scope" value="Bacteria"/>
</dbReference>
<dbReference type="HOGENOM" id="CLU_072501_0_0_9"/>
<dbReference type="GO" id="GO:0005829">
    <property type="term" value="C:cytosol"/>
    <property type="evidence" value="ECO:0007669"/>
    <property type="project" value="TreeGrafter"/>
</dbReference>
<organism evidence="1 2">
    <name type="scientific">Heliobacterium modesticaldum (strain ATCC 51547 / Ice1)</name>
    <dbReference type="NCBI Taxonomy" id="498761"/>
    <lineage>
        <taxon>Bacteria</taxon>
        <taxon>Bacillati</taxon>
        <taxon>Bacillota</taxon>
        <taxon>Clostridia</taxon>
        <taxon>Eubacteriales</taxon>
        <taxon>Heliobacteriaceae</taxon>
        <taxon>Heliomicrobium</taxon>
    </lineage>
</organism>
<dbReference type="PANTHER" id="PTHR42866">
    <property type="entry name" value="3-DEOXY-MANNO-OCTULOSONATE CYTIDYLYLTRANSFERASE"/>
    <property type="match status" value="1"/>
</dbReference>
<dbReference type="InterPro" id="IPR003329">
    <property type="entry name" value="Cytidylyl_trans"/>
</dbReference>
<dbReference type="CDD" id="cd02518">
    <property type="entry name" value="GT2_SpsF"/>
    <property type="match status" value="1"/>
</dbReference>
<dbReference type="KEGG" id="hmo:HM1_1257"/>
<dbReference type="EMBL" id="CP000930">
    <property type="protein sequence ID" value="ABZ83319.1"/>
    <property type="molecule type" value="Genomic_DNA"/>
</dbReference>
<dbReference type="AlphaFoldDB" id="B0TGZ4"/>
<dbReference type="InterPro" id="IPR029044">
    <property type="entry name" value="Nucleotide-diphossugar_trans"/>
</dbReference>
<proteinExistence type="predicted"/>
<dbReference type="RefSeq" id="WP_012281853.1">
    <property type="nucleotide sequence ID" value="NC_010337.2"/>
</dbReference>
<dbReference type="SUPFAM" id="SSF53448">
    <property type="entry name" value="Nucleotide-diphospho-sugar transferases"/>
    <property type="match status" value="1"/>
</dbReference>
<protein>
    <submittedName>
        <fullName evidence="1">Spore coat polysaccharide biosynthesis protein f, putative</fullName>
    </submittedName>
</protein>
<reference evidence="1 2" key="1">
    <citation type="journal article" date="2008" name="J. Bacteriol.">
        <title>The genome of Heliobacterium modesticaldum, a phototrophic representative of the Firmicutes containing the simplest photosynthetic apparatus.</title>
        <authorList>
            <person name="Sattley W.M."/>
            <person name="Madigan M.T."/>
            <person name="Swingley W.D."/>
            <person name="Cheung P.C."/>
            <person name="Clocksin K.M."/>
            <person name="Conrad A.L."/>
            <person name="Dejesa L.C."/>
            <person name="Honchak B.M."/>
            <person name="Jung D.O."/>
            <person name="Karbach L.E."/>
            <person name="Kurdoglu A."/>
            <person name="Lahiri S."/>
            <person name="Mastrian S.D."/>
            <person name="Page L.E."/>
            <person name="Taylor H.L."/>
            <person name="Wang Z.T."/>
            <person name="Raymond J."/>
            <person name="Chen M."/>
            <person name="Blankenship R.E."/>
            <person name="Touchman J.W."/>
        </authorList>
    </citation>
    <scope>NUCLEOTIDE SEQUENCE [LARGE SCALE GENOMIC DNA]</scope>
    <source>
        <strain evidence="2">ATCC 51547 / Ice1</strain>
    </source>
</reference>
<evidence type="ECO:0000313" key="2">
    <source>
        <dbReference type="Proteomes" id="UP000008550"/>
    </source>
</evidence>
<sequence>MSTAIIVQARMGSTRLPGKVLAPLAGQPALWHTLERLKRVREAQVLAVATGDGTADDPIADAARQWGVFVFRGSETDVLARYVGCAQKVDAAVIVRITADCPLIDPDVVGAAIGEFRNRSLDYLSVEGGPRGLDTEVFTREALERAHRQGRYPAAREHVTFHLYHSGLFRTGSWQLPGPYRRSRYRLCVDEPLDYQLLAEIYERFYRPGRIIAVPEVLAWLDEHPQWALLNQSVRQKAVSDEELLPQGEDDRWEAQHLR</sequence>
<dbReference type="STRING" id="498761.HM1_1257"/>
<dbReference type="Proteomes" id="UP000008550">
    <property type="component" value="Chromosome"/>
</dbReference>